<organism evidence="1 3">
    <name type="scientific">Crenobacter cavernae</name>
    <dbReference type="NCBI Taxonomy" id="2290923"/>
    <lineage>
        <taxon>Bacteria</taxon>
        <taxon>Pseudomonadati</taxon>
        <taxon>Pseudomonadota</taxon>
        <taxon>Betaproteobacteria</taxon>
        <taxon>Neisseriales</taxon>
        <taxon>Neisseriaceae</taxon>
        <taxon>Crenobacter</taxon>
    </lineage>
</organism>
<dbReference type="AlphaFoldDB" id="A0A345Y8K4"/>
<evidence type="ECO:0000313" key="4">
    <source>
        <dbReference type="Proteomes" id="UP000290682"/>
    </source>
</evidence>
<gene>
    <name evidence="1" type="ORF">DWG20_12895</name>
    <name evidence="2" type="ORF">EBB06_12910</name>
</gene>
<keyword evidence="4" id="KW-1185">Reference proteome</keyword>
<dbReference type="Proteomes" id="UP000254537">
    <property type="component" value="Chromosome"/>
</dbReference>
<protein>
    <submittedName>
        <fullName evidence="1">DUF3579 domain-containing protein</fullName>
    </submittedName>
</protein>
<reference evidence="2 4" key="2">
    <citation type="submission" date="2018-10" db="EMBL/GenBank/DDBJ databases">
        <title>Draft genome of Fastidiocella sp. strain 375T, a bacterium isolated from a karstic cave dripping water.</title>
        <authorList>
            <person name="Coelho C."/>
            <person name="Verissimo A."/>
            <person name="Tiago I."/>
        </authorList>
    </citation>
    <scope>NUCLEOTIDE SEQUENCE [LARGE SCALE GENOMIC DNA]</scope>
    <source>
        <strain evidence="2 4">CAVE-375</strain>
    </source>
</reference>
<dbReference type="InterPro" id="IPR021969">
    <property type="entry name" value="DUF3579"/>
</dbReference>
<dbReference type="EMBL" id="CP031337">
    <property type="protein sequence ID" value="AXK40256.1"/>
    <property type="molecule type" value="Genomic_DNA"/>
</dbReference>
<dbReference type="Proteomes" id="UP000290682">
    <property type="component" value="Unassembled WGS sequence"/>
</dbReference>
<name>A0A345Y8K4_9NEIS</name>
<dbReference type="EMBL" id="REGR01000014">
    <property type="protein sequence ID" value="RXZ42783.1"/>
    <property type="molecule type" value="Genomic_DNA"/>
</dbReference>
<accession>A0A345Y8K4</accession>
<evidence type="ECO:0000313" key="1">
    <source>
        <dbReference type="EMBL" id="AXK40256.1"/>
    </source>
</evidence>
<dbReference type="KEGG" id="ccah:DWG20_12895"/>
<dbReference type="Gene3D" id="3.30.70.2340">
    <property type="entry name" value="Uncharacterised protein PF12112 family, DUF3579"/>
    <property type="match status" value="1"/>
</dbReference>
<sequence length="104" mass="11911">MICNPYEIVIQGVTSDGRTFRPSDWSERLSGILASFGESQKLSYHAFVRPMLLDGVRCVAVDKKLEKINPPAFQFLLDFARDNDLRVVDCRTLIDEIYPNRFLA</sequence>
<evidence type="ECO:0000313" key="2">
    <source>
        <dbReference type="EMBL" id="RXZ42783.1"/>
    </source>
</evidence>
<dbReference type="Pfam" id="PF12112">
    <property type="entry name" value="DUF3579"/>
    <property type="match status" value="1"/>
</dbReference>
<dbReference type="OrthoDB" id="9814727at2"/>
<proteinExistence type="predicted"/>
<reference evidence="1 3" key="1">
    <citation type="submission" date="2018-07" db="EMBL/GenBank/DDBJ databases">
        <title>Crenobacter cavernae sp. nov., isolated from a karst cave.</title>
        <authorList>
            <person name="Zhu H."/>
        </authorList>
    </citation>
    <scope>NUCLEOTIDE SEQUENCE [LARGE SCALE GENOMIC DNA]</scope>
    <source>
        <strain evidence="1 3">K1W11S-77</strain>
    </source>
</reference>
<evidence type="ECO:0000313" key="3">
    <source>
        <dbReference type="Proteomes" id="UP000254537"/>
    </source>
</evidence>